<evidence type="ECO:0000256" key="1">
    <source>
        <dbReference type="ARBA" id="ARBA00008106"/>
    </source>
</evidence>
<keyword evidence="5" id="KW-1185">Reference proteome</keyword>
<dbReference type="InterPro" id="IPR006328">
    <property type="entry name" value="2-HAD"/>
</dbReference>
<dbReference type="Gene3D" id="3.40.50.1000">
    <property type="entry name" value="HAD superfamily/HAD-like"/>
    <property type="match status" value="1"/>
</dbReference>
<dbReference type="RefSeq" id="WP_021713818.1">
    <property type="nucleotide sequence ID" value="NZ_BATM01000024.1"/>
</dbReference>
<comment type="similarity">
    <text evidence="1 3">Belongs to the HAD-like hydrolase superfamily. S-2-haloalkanoic acid dehalogenase family.</text>
</comment>
<dbReference type="InterPro" id="IPR023214">
    <property type="entry name" value="HAD_sf"/>
</dbReference>
<dbReference type="EMBL" id="BATM01000024">
    <property type="protein sequence ID" value="GAD80110.1"/>
    <property type="molecule type" value="Genomic_DNA"/>
</dbReference>
<dbReference type="EC" id="3.8.1.2" evidence="3"/>
<evidence type="ECO:0000313" key="4">
    <source>
        <dbReference type="EMBL" id="GAD80110.1"/>
    </source>
</evidence>
<comment type="function">
    <text evidence="3">Catalyzes the hydrolytic dehalogenation of small (S)-2-haloalkanoic acids to yield the corresponding (R)-2-hydroxyalkanoic acids.</text>
</comment>
<organism evidence="4 5">
    <name type="scientific">Vibrio ezurae NBRC 102218</name>
    <dbReference type="NCBI Taxonomy" id="1219080"/>
    <lineage>
        <taxon>Bacteria</taxon>
        <taxon>Pseudomonadati</taxon>
        <taxon>Pseudomonadota</taxon>
        <taxon>Gammaproteobacteria</taxon>
        <taxon>Vibrionales</taxon>
        <taxon>Vibrionaceae</taxon>
        <taxon>Vibrio</taxon>
    </lineage>
</organism>
<dbReference type="eggNOG" id="COG1011">
    <property type="taxonomic scope" value="Bacteria"/>
</dbReference>
<dbReference type="InterPro" id="IPR036412">
    <property type="entry name" value="HAD-like_sf"/>
</dbReference>
<proteinExistence type="inferred from homology"/>
<dbReference type="GO" id="GO:0018784">
    <property type="term" value="F:(S)-2-haloacid dehalogenase activity"/>
    <property type="evidence" value="ECO:0007669"/>
    <property type="project" value="UniProtKB-UniRule"/>
</dbReference>
<protein>
    <recommendedName>
        <fullName evidence="3">(S)-2-haloacid dehalogenase</fullName>
        <ecNumber evidence="3">3.8.1.2</ecNumber>
    </recommendedName>
    <alternativeName>
        <fullName evidence="3">2-haloalkanoic acid dehalogenase</fullName>
    </alternativeName>
    <alternativeName>
        <fullName evidence="3">Halocarboxylic acid halidohydrolase</fullName>
    </alternativeName>
    <alternativeName>
        <fullName evidence="3">L-2-haloacid dehalogenase</fullName>
    </alternativeName>
</protein>
<dbReference type="SFLD" id="SFLDG01129">
    <property type="entry name" value="C1.5:_HAD__Beta-PGM__Phosphata"/>
    <property type="match status" value="1"/>
</dbReference>
<evidence type="ECO:0000256" key="2">
    <source>
        <dbReference type="ARBA" id="ARBA00022801"/>
    </source>
</evidence>
<comment type="catalytic activity">
    <reaction evidence="3">
        <text>an (S)-2-haloacid + H2O = a (2R)-2-hydroxycarboxylate + a halide anion + H(+)</text>
        <dbReference type="Rhea" id="RHEA:11192"/>
        <dbReference type="ChEBI" id="CHEBI:15377"/>
        <dbReference type="ChEBI" id="CHEBI:15378"/>
        <dbReference type="ChEBI" id="CHEBI:16042"/>
        <dbReference type="ChEBI" id="CHEBI:58314"/>
        <dbReference type="ChEBI" id="CHEBI:137405"/>
        <dbReference type="EC" id="3.8.1.2"/>
    </reaction>
</comment>
<evidence type="ECO:0000313" key="5">
    <source>
        <dbReference type="Proteomes" id="UP000016562"/>
    </source>
</evidence>
<dbReference type="InterPro" id="IPR051540">
    <property type="entry name" value="S-2-haloacid_dehalogenase"/>
</dbReference>
<dbReference type="AlphaFoldDB" id="U3B2C5"/>
<dbReference type="Pfam" id="PF00702">
    <property type="entry name" value="Hydrolase"/>
    <property type="match status" value="1"/>
</dbReference>
<reference evidence="4 5" key="1">
    <citation type="submission" date="2013-09" db="EMBL/GenBank/DDBJ databases">
        <title>Whole genome shotgun sequence of Vibrio ezurae NBRC 102218.</title>
        <authorList>
            <person name="Yoshida I."/>
            <person name="Hosoyama A."/>
            <person name="Numata M."/>
            <person name="Hashimoto M."/>
            <person name="Hosoyama Y."/>
            <person name="Tsuchikane K."/>
            <person name="Noguchi M."/>
            <person name="Hirakata S."/>
            <person name="Ichikawa N."/>
            <person name="Ohji S."/>
            <person name="Yamazoe A."/>
            <person name="Fujita N."/>
        </authorList>
    </citation>
    <scope>NUCLEOTIDE SEQUENCE [LARGE SCALE GENOMIC DNA]</scope>
    <source>
        <strain evidence="4 5">NBRC 102218</strain>
    </source>
</reference>
<dbReference type="STRING" id="1219080.VEZ01S_24_00150"/>
<dbReference type="PRINTS" id="PR00413">
    <property type="entry name" value="HADHALOGNASE"/>
</dbReference>
<gene>
    <name evidence="4" type="ORF">VEZ01S_24_00150</name>
</gene>
<dbReference type="SFLD" id="SFLDS00003">
    <property type="entry name" value="Haloacid_Dehalogenase"/>
    <property type="match status" value="1"/>
</dbReference>
<keyword evidence="2 3" id="KW-0378">Hydrolase</keyword>
<name>U3B2C5_9VIBR</name>
<dbReference type="InterPro" id="IPR023198">
    <property type="entry name" value="PGP-like_dom2"/>
</dbReference>
<sequence length="222" mass="24584">MKSEIILFDINETVLDLSSLKTHFIKAFGQQDALPLWFSRLLHASTVCIATGVRSDFATLAAITLDNLAAYYQVTLNDAQKSGLLKEFARLPTHSDIKPALSKLRQHGFKTVAFSNSSSALINQQIAQAGLADYFDELVSVESTGSFKPDPLVYDFVMQHLGVEKTNVRLVATHDWDTHGALSQGLKAAYIARATPFYHPLYLKPDIQSQNMLEIVEQIISA</sequence>
<dbReference type="InterPro" id="IPR006439">
    <property type="entry name" value="HAD-SF_hydro_IA"/>
</dbReference>
<dbReference type="NCBIfam" id="TIGR01493">
    <property type="entry name" value="HAD-SF-IA-v2"/>
    <property type="match status" value="1"/>
</dbReference>
<dbReference type="OrthoDB" id="5865007at2"/>
<evidence type="ECO:0000256" key="3">
    <source>
        <dbReference type="RuleBase" id="RU368077"/>
    </source>
</evidence>
<dbReference type="PANTHER" id="PTHR43316:SF3">
    <property type="entry name" value="HALOACID DEHALOGENASE, TYPE II (AFU_ORTHOLOGUE AFUA_2G07750)-RELATED"/>
    <property type="match status" value="1"/>
</dbReference>
<dbReference type="Proteomes" id="UP000016562">
    <property type="component" value="Unassembled WGS sequence"/>
</dbReference>
<dbReference type="NCBIfam" id="TIGR01428">
    <property type="entry name" value="HAD_type_II"/>
    <property type="match status" value="1"/>
</dbReference>
<comment type="caution">
    <text evidence="4">The sequence shown here is derived from an EMBL/GenBank/DDBJ whole genome shotgun (WGS) entry which is preliminary data.</text>
</comment>
<dbReference type="SUPFAM" id="SSF56784">
    <property type="entry name" value="HAD-like"/>
    <property type="match status" value="1"/>
</dbReference>
<dbReference type="Gene3D" id="1.10.150.240">
    <property type="entry name" value="Putative phosphatase, domain 2"/>
    <property type="match status" value="1"/>
</dbReference>
<dbReference type="PANTHER" id="PTHR43316">
    <property type="entry name" value="HYDROLASE, HALOACID DELAHOGENASE-RELATED"/>
    <property type="match status" value="1"/>
</dbReference>
<accession>U3B2C5</accession>